<evidence type="ECO:0000313" key="1">
    <source>
        <dbReference type="EMBL" id="KAG8501086.1"/>
    </source>
</evidence>
<dbReference type="AlphaFoldDB" id="A0A8J5Z6Y8"/>
<gene>
    <name evidence="1" type="ORF">CXB51_003170</name>
</gene>
<keyword evidence="2" id="KW-1185">Reference proteome</keyword>
<accession>A0A8J5Z6Y8</accession>
<dbReference type="EMBL" id="JAHUZN010000002">
    <property type="protein sequence ID" value="KAG8501086.1"/>
    <property type="molecule type" value="Genomic_DNA"/>
</dbReference>
<sequence>MVILIVLEFYANFGFVERCKELGGGSLFPLPNAGVVIDPTKLHPCPLTFVIGDSMPRQF</sequence>
<dbReference type="Proteomes" id="UP000701853">
    <property type="component" value="Chromosome 2"/>
</dbReference>
<proteinExistence type="predicted"/>
<reference evidence="1 2" key="1">
    <citation type="journal article" date="2021" name="bioRxiv">
        <title>The Gossypium anomalum genome as a resource for cotton improvement and evolutionary analysis of hybrid incompatibility.</title>
        <authorList>
            <person name="Grover C.E."/>
            <person name="Yuan D."/>
            <person name="Arick M.A."/>
            <person name="Miller E.R."/>
            <person name="Hu G."/>
            <person name="Peterson D.G."/>
            <person name="Wendel J.F."/>
            <person name="Udall J.A."/>
        </authorList>
    </citation>
    <scope>NUCLEOTIDE SEQUENCE [LARGE SCALE GENOMIC DNA]</scope>
    <source>
        <strain evidence="1">JFW-Udall</strain>
        <tissue evidence="1">Leaf</tissue>
    </source>
</reference>
<organism evidence="1 2">
    <name type="scientific">Gossypium anomalum</name>
    <dbReference type="NCBI Taxonomy" id="47600"/>
    <lineage>
        <taxon>Eukaryota</taxon>
        <taxon>Viridiplantae</taxon>
        <taxon>Streptophyta</taxon>
        <taxon>Embryophyta</taxon>
        <taxon>Tracheophyta</taxon>
        <taxon>Spermatophyta</taxon>
        <taxon>Magnoliopsida</taxon>
        <taxon>eudicotyledons</taxon>
        <taxon>Gunneridae</taxon>
        <taxon>Pentapetalae</taxon>
        <taxon>rosids</taxon>
        <taxon>malvids</taxon>
        <taxon>Malvales</taxon>
        <taxon>Malvaceae</taxon>
        <taxon>Malvoideae</taxon>
        <taxon>Gossypium</taxon>
    </lineage>
</organism>
<protein>
    <submittedName>
        <fullName evidence="1">Uncharacterized protein</fullName>
    </submittedName>
</protein>
<name>A0A8J5Z6Y8_9ROSI</name>
<comment type="caution">
    <text evidence="1">The sequence shown here is derived from an EMBL/GenBank/DDBJ whole genome shotgun (WGS) entry which is preliminary data.</text>
</comment>
<evidence type="ECO:0000313" key="2">
    <source>
        <dbReference type="Proteomes" id="UP000701853"/>
    </source>
</evidence>